<keyword evidence="5 10" id="KW-0472">Membrane</keyword>
<keyword evidence="6 8" id="KW-0675">Receptor</keyword>
<dbReference type="GO" id="GO:0007204">
    <property type="term" value="P:positive regulation of cytosolic calcium ion concentration"/>
    <property type="evidence" value="ECO:0007669"/>
    <property type="project" value="TreeGrafter"/>
</dbReference>
<dbReference type="GO" id="GO:0060326">
    <property type="term" value="P:cell chemotaxis"/>
    <property type="evidence" value="ECO:0007669"/>
    <property type="project" value="TreeGrafter"/>
</dbReference>
<dbReference type="GO" id="GO:0019957">
    <property type="term" value="F:C-C chemokine binding"/>
    <property type="evidence" value="ECO:0007669"/>
    <property type="project" value="TreeGrafter"/>
</dbReference>
<proteinExistence type="inferred from homology"/>
<dbReference type="PROSITE" id="PS50262">
    <property type="entry name" value="G_PROTEIN_RECEP_F1_2"/>
    <property type="match status" value="1"/>
</dbReference>
<dbReference type="GO" id="GO:0016493">
    <property type="term" value="F:C-C chemokine receptor activity"/>
    <property type="evidence" value="ECO:0007669"/>
    <property type="project" value="TreeGrafter"/>
</dbReference>
<evidence type="ECO:0000256" key="1">
    <source>
        <dbReference type="ARBA" id="ARBA00004370"/>
    </source>
</evidence>
<reference evidence="12" key="2">
    <citation type="submission" date="2025-08" db="UniProtKB">
        <authorList>
            <consortium name="Ensembl"/>
        </authorList>
    </citation>
    <scope>IDENTIFICATION</scope>
</reference>
<evidence type="ECO:0000256" key="3">
    <source>
        <dbReference type="ARBA" id="ARBA00022989"/>
    </source>
</evidence>
<dbReference type="GO" id="GO:0019722">
    <property type="term" value="P:calcium-mediated signaling"/>
    <property type="evidence" value="ECO:0007669"/>
    <property type="project" value="TreeGrafter"/>
</dbReference>
<dbReference type="AlphaFoldDB" id="A0AAY3ZVK6"/>
<keyword evidence="7 8" id="KW-0807">Transducer</keyword>
<evidence type="ECO:0000256" key="2">
    <source>
        <dbReference type="ARBA" id="ARBA00022692"/>
    </source>
</evidence>
<feature type="transmembrane region" description="Helical" evidence="10">
    <location>
        <begin position="46"/>
        <end position="68"/>
    </location>
</feature>
<feature type="transmembrane region" description="Helical" evidence="10">
    <location>
        <begin position="221"/>
        <end position="243"/>
    </location>
</feature>
<dbReference type="PANTHER" id="PTHR10489:SF735">
    <property type="entry name" value="C-C CHEMOKINE RECEPTOR TYPE 10"/>
    <property type="match status" value="1"/>
</dbReference>
<dbReference type="GO" id="GO:0009897">
    <property type="term" value="C:external side of plasma membrane"/>
    <property type="evidence" value="ECO:0007669"/>
    <property type="project" value="TreeGrafter"/>
</dbReference>
<evidence type="ECO:0000256" key="4">
    <source>
        <dbReference type="ARBA" id="ARBA00023040"/>
    </source>
</evidence>
<evidence type="ECO:0000256" key="7">
    <source>
        <dbReference type="ARBA" id="ARBA00023224"/>
    </source>
</evidence>
<evidence type="ECO:0000256" key="10">
    <source>
        <dbReference type="SAM" id="Phobius"/>
    </source>
</evidence>
<comment type="subcellular location">
    <subcellularLocation>
        <location evidence="1">Membrane</location>
    </subcellularLocation>
</comment>
<feature type="domain" description="G-protein coupled receptors family 1 profile" evidence="11">
    <location>
        <begin position="62"/>
        <end position="318"/>
    </location>
</feature>
<dbReference type="GeneTree" id="ENSGT01030000234667"/>
<dbReference type="PROSITE" id="PS00237">
    <property type="entry name" value="G_PROTEIN_RECEP_F1_1"/>
    <property type="match status" value="1"/>
</dbReference>
<keyword evidence="2 8" id="KW-0812">Transmembrane</keyword>
<dbReference type="GO" id="GO:0006955">
    <property type="term" value="P:immune response"/>
    <property type="evidence" value="ECO:0007669"/>
    <property type="project" value="TreeGrafter"/>
</dbReference>
<reference evidence="12" key="3">
    <citation type="submission" date="2025-09" db="UniProtKB">
        <authorList>
            <consortium name="Ensembl"/>
        </authorList>
    </citation>
    <scope>IDENTIFICATION</scope>
</reference>
<name>A0AAY3ZVK6_9TELE</name>
<evidence type="ECO:0000256" key="5">
    <source>
        <dbReference type="ARBA" id="ARBA00023136"/>
    </source>
</evidence>
<evidence type="ECO:0000256" key="8">
    <source>
        <dbReference type="RuleBase" id="RU000688"/>
    </source>
</evidence>
<dbReference type="InterPro" id="IPR000276">
    <property type="entry name" value="GPCR_Rhodpsn"/>
</dbReference>
<dbReference type="InterPro" id="IPR050119">
    <property type="entry name" value="CCR1-9-like"/>
</dbReference>
<feature type="transmembrane region" description="Helical" evidence="10">
    <location>
        <begin position="162"/>
        <end position="182"/>
    </location>
</feature>
<organism evidence="12 13">
    <name type="scientific">Denticeps clupeoides</name>
    <name type="common">denticle herring</name>
    <dbReference type="NCBI Taxonomy" id="299321"/>
    <lineage>
        <taxon>Eukaryota</taxon>
        <taxon>Metazoa</taxon>
        <taxon>Chordata</taxon>
        <taxon>Craniata</taxon>
        <taxon>Vertebrata</taxon>
        <taxon>Euteleostomi</taxon>
        <taxon>Actinopterygii</taxon>
        <taxon>Neopterygii</taxon>
        <taxon>Teleostei</taxon>
        <taxon>Clupei</taxon>
        <taxon>Clupeiformes</taxon>
        <taxon>Denticipitoidei</taxon>
        <taxon>Denticipitidae</taxon>
        <taxon>Denticeps</taxon>
    </lineage>
</organism>
<dbReference type="Proteomes" id="UP000694580">
    <property type="component" value="Chromosome 2"/>
</dbReference>
<feature type="transmembrane region" description="Helical" evidence="10">
    <location>
        <begin position="264"/>
        <end position="285"/>
    </location>
</feature>
<evidence type="ECO:0000313" key="13">
    <source>
        <dbReference type="Proteomes" id="UP000694580"/>
    </source>
</evidence>
<feature type="region of interest" description="Disordered" evidence="9">
    <location>
        <begin position="349"/>
        <end position="398"/>
    </location>
</feature>
<keyword evidence="3 10" id="KW-1133">Transmembrane helix</keyword>
<dbReference type="Gene3D" id="1.20.1070.10">
    <property type="entry name" value="Rhodopsin 7-helix transmembrane proteins"/>
    <property type="match status" value="1"/>
</dbReference>
<feature type="transmembrane region" description="Helical" evidence="10">
    <location>
        <begin position="305"/>
        <end position="323"/>
    </location>
</feature>
<dbReference type="Ensembl" id="ENSDCDT00010000435.1">
    <property type="protein sequence ID" value="ENSDCDP00010000424.1"/>
    <property type="gene ID" value="ENSDCDG00010000221.1"/>
</dbReference>
<gene>
    <name evidence="12" type="primary">CCR10</name>
</gene>
<evidence type="ECO:0000256" key="6">
    <source>
        <dbReference type="ARBA" id="ARBA00023170"/>
    </source>
</evidence>
<protein>
    <recommendedName>
        <fullName evidence="11">G-protein coupled receptors family 1 profile domain-containing protein</fullName>
    </recommendedName>
</protein>
<dbReference type="PANTHER" id="PTHR10489">
    <property type="entry name" value="CELL ADHESION MOLECULE"/>
    <property type="match status" value="1"/>
</dbReference>
<sequence>SENFDLTYNTVSVENVSEDDYNITYFTYTDMVEQCDGSEHSFSLTLFQTFCFVAVFLLGVAGNSLVIATFTKFRNTRLRCMMDVFLLHLALSDLQVLLTLPLQTGETLMGRWPFGAGLCKLTHFLRSVNTYSGLLLLACISAERYVMVVLRSRAAPCRWRAAVRRSWLACAAVVLTSIALSLPDFVFAAVEKEGDSARCVMEVQVELDSRRMKLAMRGAKIVGFCGPFAVMLFCYSAIGYVLVQGQGKGPGWRRQRTLRLMVALVLLFLLFQLPHAVVLSLRVAAYSRTCDAWKSTLTWESVTRTLAYARCCLNPVLYALMGVRFRTDVLRLLQQSGCTCCPRPGPSLETPGSSGTLTSLPTSPQSSKSHITSPYNGRHPPTLNPSPVSPGGDCPCNY</sequence>
<evidence type="ECO:0000313" key="12">
    <source>
        <dbReference type="Ensembl" id="ENSDCDP00010000424.1"/>
    </source>
</evidence>
<dbReference type="Pfam" id="PF00001">
    <property type="entry name" value="7tm_1"/>
    <property type="match status" value="1"/>
</dbReference>
<accession>A0AAY3ZVK6</accession>
<feature type="compositionally biased region" description="Low complexity" evidence="9">
    <location>
        <begin position="349"/>
        <end position="369"/>
    </location>
</feature>
<reference evidence="12 13" key="1">
    <citation type="submission" date="2020-06" db="EMBL/GenBank/DDBJ databases">
        <authorList>
            <consortium name="Wellcome Sanger Institute Data Sharing"/>
        </authorList>
    </citation>
    <scope>NUCLEOTIDE SEQUENCE [LARGE SCALE GENOMIC DNA]</scope>
</reference>
<keyword evidence="4 8" id="KW-0297">G-protein coupled receptor</keyword>
<keyword evidence="13" id="KW-1185">Reference proteome</keyword>
<comment type="similarity">
    <text evidence="8">Belongs to the G-protein coupled receptor 1 family.</text>
</comment>
<evidence type="ECO:0000256" key="9">
    <source>
        <dbReference type="SAM" id="MobiDB-lite"/>
    </source>
</evidence>
<dbReference type="InterPro" id="IPR017452">
    <property type="entry name" value="GPCR_Rhodpsn_7TM"/>
</dbReference>
<dbReference type="SUPFAM" id="SSF81321">
    <property type="entry name" value="Family A G protein-coupled receptor-like"/>
    <property type="match status" value="1"/>
</dbReference>
<evidence type="ECO:0000259" key="11">
    <source>
        <dbReference type="PROSITE" id="PS50262"/>
    </source>
</evidence>
<dbReference type="PRINTS" id="PR00237">
    <property type="entry name" value="GPCRRHODOPSN"/>
</dbReference>